<dbReference type="KEGG" id="qdo:H9Q78_03725"/>
<evidence type="ECO:0000259" key="2">
    <source>
        <dbReference type="Pfam" id="PF07670"/>
    </source>
</evidence>
<dbReference type="RefSeq" id="WP_147597053.1">
    <property type="nucleotide sequence ID" value="NZ_CP060634.1"/>
</dbReference>
<feature type="transmembrane region" description="Helical" evidence="1">
    <location>
        <begin position="150"/>
        <end position="169"/>
    </location>
</feature>
<feature type="transmembrane region" description="Helical" evidence="1">
    <location>
        <begin position="45"/>
        <end position="65"/>
    </location>
</feature>
<accession>A0A7G9G633</accession>
<organism evidence="3 4">
    <name type="scientific">Qiania dongpingensis</name>
    <dbReference type="NCBI Taxonomy" id="2763669"/>
    <lineage>
        <taxon>Bacteria</taxon>
        <taxon>Bacillati</taxon>
        <taxon>Bacillota</taxon>
        <taxon>Clostridia</taxon>
        <taxon>Lachnospirales</taxon>
        <taxon>Lachnospiraceae</taxon>
        <taxon>Qiania</taxon>
    </lineage>
</organism>
<keyword evidence="1" id="KW-0472">Membrane</keyword>
<keyword evidence="1" id="KW-0812">Transmembrane</keyword>
<dbReference type="InterPro" id="IPR011642">
    <property type="entry name" value="Gate_dom"/>
</dbReference>
<reference evidence="3 4" key="1">
    <citation type="submission" date="2020-08" db="EMBL/GenBank/DDBJ databases">
        <authorList>
            <person name="Liu C."/>
            <person name="Sun Q."/>
        </authorList>
    </citation>
    <scope>NUCLEOTIDE SEQUENCE [LARGE SCALE GENOMIC DNA]</scope>
    <source>
        <strain evidence="3 4">NSJ-38</strain>
    </source>
</reference>
<dbReference type="PANTHER" id="PTHR35793">
    <property type="entry name" value="INNER MEMBRANE PROTEIN YJIG"/>
    <property type="match status" value="1"/>
</dbReference>
<evidence type="ECO:0000256" key="1">
    <source>
        <dbReference type="SAM" id="Phobius"/>
    </source>
</evidence>
<dbReference type="EMBL" id="CP060634">
    <property type="protein sequence ID" value="QNM06265.1"/>
    <property type="molecule type" value="Genomic_DNA"/>
</dbReference>
<gene>
    <name evidence="3" type="ORF">H9Q78_03725</name>
</gene>
<proteinExistence type="predicted"/>
<feature type="transmembrane region" description="Helical" evidence="1">
    <location>
        <begin position="85"/>
        <end position="107"/>
    </location>
</feature>
<feature type="domain" description="Nucleoside transporter/FeoB GTPase Gate" evidence="2">
    <location>
        <begin position="44"/>
        <end position="143"/>
    </location>
</feature>
<feature type="transmembrane region" description="Helical" evidence="1">
    <location>
        <begin position="6"/>
        <end position="24"/>
    </location>
</feature>
<evidence type="ECO:0000313" key="3">
    <source>
        <dbReference type="EMBL" id="QNM06265.1"/>
    </source>
</evidence>
<feature type="transmembrane region" description="Helical" evidence="1">
    <location>
        <begin position="119"/>
        <end position="138"/>
    </location>
</feature>
<keyword evidence="1" id="KW-1133">Transmembrane helix</keyword>
<dbReference type="PANTHER" id="PTHR35793:SF2">
    <property type="entry name" value="INNER MEMBRANE PROTEIN YJIG"/>
    <property type="match status" value="1"/>
</dbReference>
<dbReference type="Pfam" id="PF07670">
    <property type="entry name" value="Gate"/>
    <property type="match status" value="1"/>
</dbReference>
<sequence>MIYFSNLLIPMVVCYIAVQGLLAGRPIFEDFIRGAKDGLKTVAGILPTLVGLMIGTGVLRASGFLDTLAVLLSKIISPSFLPSQVLPVILVKLFSSSAATGLALDIFKEFGPDSLSGRMVSIILSCTETVFYTMSVYFMSVKIKKTRHTLPGALLATFVGIIVSVVLAVRM</sequence>
<dbReference type="InterPro" id="IPR052549">
    <property type="entry name" value="SpmB"/>
</dbReference>
<dbReference type="Proteomes" id="UP000515823">
    <property type="component" value="Chromosome"/>
</dbReference>
<evidence type="ECO:0000313" key="4">
    <source>
        <dbReference type="Proteomes" id="UP000515823"/>
    </source>
</evidence>
<keyword evidence="4" id="KW-1185">Reference proteome</keyword>
<dbReference type="GO" id="GO:0005886">
    <property type="term" value="C:plasma membrane"/>
    <property type="evidence" value="ECO:0007669"/>
    <property type="project" value="TreeGrafter"/>
</dbReference>
<protein>
    <submittedName>
        <fullName evidence="3">Spore maturation protein</fullName>
    </submittedName>
</protein>
<dbReference type="AlphaFoldDB" id="A0A7G9G633"/>
<name>A0A7G9G633_9FIRM</name>